<dbReference type="Gene3D" id="3.80.10.10">
    <property type="entry name" value="Ribonuclease Inhibitor"/>
    <property type="match status" value="1"/>
</dbReference>
<dbReference type="InterPro" id="IPR032675">
    <property type="entry name" value="LRR_dom_sf"/>
</dbReference>
<dbReference type="AlphaFoldDB" id="A0A915ADT7"/>
<sequence length="205" mass="23600">MRLLMLDRLRRAIGAHDFPGLRGLLEGFNYYDRERVKEVGADRAAAEWIVRCEGKVKFDKLDDLFIDYNELIKKTAELDPRKESDQVHVVSIDATDSSITGYGCRHFAGLTHLKDVRFIRCRNLHDYGLDYMGDAVGKTLLFLQIESCHRITEFGLENLVKFSGLRSLILHDLKRVHGKENVLKMLRKALPHCDVRYPEARLLGS</sequence>
<name>A0A915ADT7_PARUN</name>
<evidence type="ECO:0000313" key="2">
    <source>
        <dbReference type="WBParaSite" id="PgR006_g085_t01"/>
    </source>
</evidence>
<protein>
    <submittedName>
        <fullName evidence="2">Mitochondrial ATP synthase regulatory component factor B</fullName>
    </submittedName>
</protein>
<keyword evidence="1" id="KW-1185">Reference proteome</keyword>
<organism evidence="1 2">
    <name type="scientific">Parascaris univalens</name>
    <name type="common">Nematode worm</name>
    <dbReference type="NCBI Taxonomy" id="6257"/>
    <lineage>
        <taxon>Eukaryota</taxon>
        <taxon>Metazoa</taxon>
        <taxon>Ecdysozoa</taxon>
        <taxon>Nematoda</taxon>
        <taxon>Chromadorea</taxon>
        <taxon>Rhabditida</taxon>
        <taxon>Spirurina</taxon>
        <taxon>Ascaridomorpha</taxon>
        <taxon>Ascaridoidea</taxon>
        <taxon>Ascarididae</taxon>
        <taxon>Parascaris</taxon>
    </lineage>
</organism>
<dbReference type="SUPFAM" id="SSF52047">
    <property type="entry name" value="RNI-like"/>
    <property type="match status" value="1"/>
</dbReference>
<accession>A0A915ADT7</accession>
<reference evidence="2" key="1">
    <citation type="submission" date="2022-11" db="UniProtKB">
        <authorList>
            <consortium name="WormBaseParasite"/>
        </authorList>
    </citation>
    <scope>IDENTIFICATION</scope>
</reference>
<dbReference type="Proteomes" id="UP000887569">
    <property type="component" value="Unplaced"/>
</dbReference>
<dbReference type="WBParaSite" id="PgR006_g085_t01">
    <property type="protein sequence ID" value="PgR006_g085_t01"/>
    <property type="gene ID" value="PgR006_g085"/>
</dbReference>
<proteinExistence type="predicted"/>
<evidence type="ECO:0000313" key="1">
    <source>
        <dbReference type="Proteomes" id="UP000887569"/>
    </source>
</evidence>